<evidence type="ECO:0000313" key="3">
    <source>
        <dbReference type="RefSeq" id="XP_018011703.1"/>
    </source>
</evidence>
<evidence type="ECO:0000313" key="2">
    <source>
        <dbReference type="Proteomes" id="UP000694843"/>
    </source>
</evidence>
<sequence length="340" mass="37965">MSPKAKSEAWAARESSEQPLGCSSVASSPSSGVDSGLPSPANSSDEEQENEAPSAEDPPQNRCLFSSRSLVDEKNPSRISRKVSPYAKQCGVPKTQSPKPELVDLLEKVANSPKEAERMHLRLIASIMTVLSVDKFSDFECVSEARKLLEVTIKLTESFLLHHLLRVFSHSISCHDDKCVKPCLMFRRIRGHLVKVDHKCALVHVYSHLTRMHVDTCVAEKCGLPTCKGLQAYRERESNQVLPRNFRDIEQKLALALGKPPQITAKNAVPPVKPENTEENKENLKEEANCKPIENKTLSHLKLSENTAVMTKEVEEAMDLSQRVSKLEMRSTSTEERVED</sequence>
<feature type="compositionally biased region" description="Low complexity" evidence="1">
    <location>
        <begin position="19"/>
        <end position="40"/>
    </location>
</feature>
<feature type="region of interest" description="Disordered" evidence="1">
    <location>
        <begin position="1"/>
        <end position="96"/>
    </location>
</feature>
<keyword evidence="2" id="KW-1185">Reference proteome</keyword>
<organism evidence="2 3">
    <name type="scientific">Hyalella azteca</name>
    <name type="common">Amphipod</name>
    <dbReference type="NCBI Taxonomy" id="294128"/>
    <lineage>
        <taxon>Eukaryota</taxon>
        <taxon>Metazoa</taxon>
        <taxon>Ecdysozoa</taxon>
        <taxon>Arthropoda</taxon>
        <taxon>Crustacea</taxon>
        <taxon>Multicrustacea</taxon>
        <taxon>Malacostraca</taxon>
        <taxon>Eumalacostraca</taxon>
        <taxon>Peracarida</taxon>
        <taxon>Amphipoda</taxon>
        <taxon>Senticaudata</taxon>
        <taxon>Talitrida</taxon>
        <taxon>Talitroidea</taxon>
        <taxon>Hyalellidae</taxon>
        <taxon>Hyalella</taxon>
    </lineage>
</organism>
<reference evidence="3" key="1">
    <citation type="submission" date="2025-08" db="UniProtKB">
        <authorList>
            <consortium name="RefSeq"/>
        </authorList>
    </citation>
    <scope>IDENTIFICATION</scope>
    <source>
        <tissue evidence="3">Whole organism</tissue>
    </source>
</reference>
<name>A0A8B7NDM9_HYAAZ</name>
<dbReference type="Proteomes" id="UP000694843">
    <property type="component" value="Unplaced"/>
</dbReference>
<dbReference type="KEGG" id="hazt:108668946"/>
<gene>
    <name evidence="3" type="primary">LOC108668946</name>
</gene>
<dbReference type="OrthoDB" id="10500842at2759"/>
<dbReference type="InterPro" id="IPR035898">
    <property type="entry name" value="TAZ_dom_sf"/>
</dbReference>
<feature type="compositionally biased region" description="Basic and acidic residues" evidence="1">
    <location>
        <begin position="275"/>
        <end position="286"/>
    </location>
</feature>
<evidence type="ECO:0000256" key="1">
    <source>
        <dbReference type="SAM" id="MobiDB-lite"/>
    </source>
</evidence>
<dbReference type="Gene3D" id="1.20.1020.10">
    <property type="entry name" value="TAZ domain"/>
    <property type="match status" value="1"/>
</dbReference>
<protein>
    <submittedName>
        <fullName evidence="3">Uncharacterized protein LOC108668946</fullName>
    </submittedName>
</protein>
<proteinExistence type="predicted"/>
<dbReference type="AlphaFoldDB" id="A0A8B7NDM9"/>
<dbReference type="GeneID" id="108668946"/>
<accession>A0A8B7NDM9</accession>
<dbReference type="RefSeq" id="XP_018011703.1">
    <property type="nucleotide sequence ID" value="XM_018156214.2"/>
</dbReference>
<feature type="region of interest" description="Disordered" evidence="1">
    <location>
        <begin position="266"/>
        <end position="286"/>
    </location>
</feature>